<dbReference type="GO" id="GO:0000160">
    <property type="term" value="P:phosphorelay signal transduction system"/>
    <property type="evidence" value="ECO:0007669"/>
    <property type="project" value="InterPro"/>
</dbReference>
<evidence type="ECO:0000259" key="5">
    <source>
        <dbReference type="PROSITE" id="PS50887"/>
    </source>
</evidence>
<dbReference type="InterPro" id="IPR035919">
    <property type="entry name" value="EAL_sf"/>
</dbReference>
<dbReference type="InterPro" id="IPR000160">
    <property type="entry name" value="GGDEF_dom"/>
</dbReference>
<dbReference type="SMART" id="SM00267">
    <property type="entry name" value="GGDEF"/>
    <property type="match status" value="1"/>
</dbReference>
<dbReference type="SUPFAM" id="SSF141868">
    <property type="entry name" value="EAL domain-like"/>
    <property type="match status" value="1"/>
</dbReference>
<evidence type="ECO:0000313" key="7">
    <source>
        <dbReference type="Proteomes" id="UP000595095"/>
    </source>
</evidence>
<dbReference type="InterPro" id="IPR052155">
    <property type="entry name" value="Biofilm_reg_signaling"/>
</dbReference>
<evidence type="ECO:0000256" key="1">
    <source>
        <dbReference type="PROSITE-ProRule" id="PRU00169"/>
    </source>
</evidence>
<dbReference type="Pfam" id="PF00990">
    <property type="entry name" value="GGDEF"/>
    <property type="match status" value="1"/>
</dbReference>
<reference evidence="6 7" key="1">
    <citation type="submission" date="2020-11" db="EMBL/GenBank/DDBJ databases">
        <title>Complete genome sequence for Salinimonas sp. strain G2-b.</title>
        <authorList>
            <person name="Park S.-J."/>
        </authorList>
    </citation>
    <scope>NUCLEOTIDE SEQUENCE [LARGE SCALE GENOMIC DNA]</scope>
    <source>
        <strain evidence="6 7">G2-b</strain>
    </source>
</reference>
<evidence type="ECO:0000313" key="6">
    <source>
        <dbReference type="EMBL" id="QPG04534.1"/>
    </source>
</evidence>
<dbReference type="SUPFAM" id="SSF55785">
    <property type="entry name" value="PYP-like sensor domain (PAS domain)"/>
    <property type="match status" value="1"/>
</dbReference>
<feature type="domain" description="GGDEF" evidence="5">
    <location>
        <begin position="398"/>
        <end position="527"/>
    </location>
</feature>
<sequence>MSLLKNKRILIVEDTTIAATFLARELATLQVQVVGLARSDKEAIELTAKYTPDLILMDIHLADGASGIEAARQINSRFAVPVIYTTSYADDETLSQALNTSPYGYLIKPFNIDTLKVTCETALRRVELEHQGQASEKSFQNTAQALVLGVEELTNEGESFDFVDASSLQNRFGCSTTIPRKAFLTLFDADQQQTIEAQLRSSSSLRHTVCIDADQDIWADIMFNDIQTAGETYYIGSVVDVTPRKRPRHKLGLASLMLKELAEGTAILAEDFTIVRINAQLPRLLKINSDVLIGKSLFDLGISNILMSACTSDLKQGVAREKIVLLDGNGDEFPALLTLTALESEHNEGGYVMTLSDITELNQAEKKLEALAFTDTLTGTGNRNYMKLLLNDRVYQDAIDALVFIDLDGFKAINDTYGHDIGDEVLCECANRLHDIIREADTLIRHGGDEFVVLVQQSEDLQTFGDRLLEAFEDPITVQDLDLSVGASIGIAESQLPSDANELLKRADIAMYEAKKQGKNRVVFYSDSHNDAIEYRLFVEQGLLEAITNHELYATYQPIVNTGGEIVALEALCRWRNQDLGDIHPASFIPIAEETGLINELGLKMLREVCIARNLLKEAGLGHIRVHLNVSILQLNSNALVSKFVAFLDEFDVRAQDIVLEVTESAMHDIGTRRILRQLAASGFTIAVDDFGSGYASVAELTEAYTHIVKLDKSLMPGKYGPEAKRVVVDSLIQLCSKLGKSVLLEGIENAEQADFARHAGCDLMQGFFYHEPLTISELINYFQKQASA</sequence>
<dbReference type="SUPFAM" id="SSF52172">
    <property type="entry name" value="CheY-like"/>
    <property type="match status" value="1"/>
</dbReference>
<dbReference type="InterPro" id="IPR011006">
    <property type="entry name" value="CheY-like_superfamily"/>
</dbReference>
<feature type="domain" description="Response regulatory" evidence="2">
    <location>
        <begin position="8"/>
        <end position="123"/>
    </location>
</feature>
<dbReference type="Pfam" id="PF13426">
    <property type="entry name" value="PAS_9"/>
    <property type="match status" value="1"/>
</dbReference>
<gene>
    <name evidence="6" type="ORF">IT774_09790</name>
</gene>
<dbReference type="CDD" id="cd01949">
    <property type="entry name" value="GGDEF"/>
    <property type="match status" value="1"/>
</dbReference>
<dbReference type="InterPro" id="IPR035965">
    <property type="entry name" value="PAS-like_dom_sf"/>
</dbReference>
<evidence type="ECO:0000259" key="3">
    <source>
        <dbReference type="PROSITE" id="PS50113"/>
    </source>
</evidence>
<dbReference type="SUPFAM" id="SSF55073">
    <property type="entry name" value="Nucleotide cyclase"/>
    <property type="match status" value="1"/>
</dbReference>
<evidence type="ECO:0000259" key="4">
    <source>
        <dbReference type="PROSITE" id="PS50883"/>
    </source>
</evidence>
<dbReference type="CDD" id="cd01948">
    <property type="entry name" value="EAL"/>
    <property type="match status" value="1"/>
</dbReference>
<dbReference type="AlphaFoldDB" id="A0A7S9HBX3"/>
<dbReference type="Gene3D" id="3.20.20.450">
    <property type="entry name" value="EAL domain"/>
    <property type="match status" value="1"/>
</dbReference>
<dbReference type="InterPro" id="IPR001789">
    <property type="entry name" value="Sig_transdc_resp-reg_receiver"/>
</dbReference>
<dbReference type="PROSITE" id="PS50113">
    <property type="entry name" value="PAC"/>
    <property type="match status" value="1"/>
</dbReference>
<keyword evidence="7" id="KW-1185">Reference proteome</keyword>
<dbReference type="PROSITE" id="PS50887">
    <property type="entry name" value="GGDEF"/>
    <property type="match status" value="1"/>
</dbReference>
<organism evidence="6 7">
    <name type="scientific">Salinimonas marina</name>
    <dbReference type="NCBI Taxonomy" id="2785918"/>
    <lineage>
        <taxon>Bacteria</taxon>
        <taxon>Pseudomonadati</taxon>
        <taxon>Pseudomonadota</taxon>
        <taxon>Gammaproteobacteria</taxon>
        <taxon>Alteromonadales</taxon>
        <taxon>Alteromonadaceae</taxon>
        <taxon>Alteromonas/Salinimonas group</taxon>
        <taxon>Salinimonas</taxon>
    </lineage>
</organism>
<feature type="domain" description="PAC" evidence="3">
    <location>
        <begin position="319"/>
        <end position="370"/>
    </location>
</feature>
<dbReference type="Gene3D" id="3.30.450.20">
    <property type="entry name" value="PAS domain"/>
    <property type="match status" value="1"/>
</dbReference>
<dbReference type="InterPro" id="IPR000014">
    <property type="entry name" value="PAS"/>
</dbReference>
<accession>A0A7S9HBX3</accession>
<evidence type="ECO:0000259" key="2">
    <source>
        <dbReference type="PROSITE" id="PS50110"/>
    </source>
</evidence>
<dbReference type="PANTHER" id="PTHR44757">
    <property type="entry name" value="DIGUANYLATE CYCLASE DGCP"/>
    <property type="match status" value="1"/>
</dbReference>
<keyword evidence="1" id="KW-0597">Phosphoprotein</keyword>
<dbReference type="PROSITE" id="PS50110">
    <property type="entry name" value="RESPONSE_REGULATORY"/>
    <property type="match status" value="1"/>
</dbReference>
<dbReference type="Proteomes" id="UP000595095">
    <property type="component" value="Chromosome"/>
</dbReference>
<dbReference type="Gene3D" id="3.40.50.2300">
    <property type="match status" value="1"/>
</dbReference>
<dbReference type="Gene3D" id="3.30.70.270">
    <property type="match status" value="1"/>
</dbReference>
<dbReference type="KEGG" id="smaa:IT774_09790"/>
<dbReference type="CDD" id="cd17534">
    <property type="entry name" value="REC_DC-like"/>
    <property type="match status" value="1"/>
</dbReference>
<dbReference type="CDD" id="cd00130">
    <property type="entry name" value="PAS"/>
    <property type="match status" value="1"/>
</dbReference>
<name>A0A7S9HBX3_9ALTE</name>
<dbReference type="SMART" id="SM00448">
    <property type="entry name" value="REC"/>
    <property type="match status" value="1"/>
</dbReference>
<dbReference type="Pfam" id="PF00072">
    <property type="entry name" value="Response_reg"/>
    <property type="match status" value="1"/>
</dbReference>
<dbReference type="PROSITE" id="PS50883">
    <property type="entry name" value="EAL"/>
    <property type="match status" value="1"/>
</dbReference>
<dbReference type="EMBL" id="CP064795">
    <property type="protein sequence ID" value="QPG04534.1"/>
    <property type="molecule type" value="Genomic_DNA"/>
</dbReference>
<proteinExistence type="predicted"/>
<dbReference type="PANTHER" id="PTHR44757:SF2">
    <property type="entry name" value="BIOFILM ARCHITECTURE MAINTENANCE PROTEIN MBAA"/>
    <property type="match status" value="1"/>
</dbReference>
<dbReference type="InterPro" id="IPR000700">
    <property type="entry name" value="PAS-assoc_C"/>
</dbReference>
<feature type="modified residue" description="4-aspartylphosphate" evidence="1">
    <location>
        <position position="58"/>
    </location>
</feature>
<dbReference type="SMART" id="SM00052">
    <property type="entry name" value="EAL"/>
    <property type="match status" value="1"/>
</dbReference>
<dbReference type="RefSeq" id="WP_195809628.1">
    <property type="nucleotide sequence ID" value="NZ_CP064795.1"/>
</dbReference>
<dbReference type="NCBIfam" id="TIGR00254">
    <property type="entry name" value="GGDEF"/>
    <property type="match status" value="1"/>
</dbReference>
<protein>
    <submittedName>
        <fullName evidence="6">EAL domain-containing protein</fullName>
    </submittedName>
</protein>
<dbReference type="InterPro" id="IPR001633">
    <property type="entry name" value="EAL_dom"/>
</dbReference>
<dbReference type="InterPro" id="IPR043128">
    <property type="entry name" value="Rev_trsase/Diguanyl_cyclase"/>
</dbReference>
<feature type="domain" description="EAL" evidence="4">
    <location>
        <begin position="536"/>
        <end position="787"/>
    </location>
</feature>
<dbReference type="InterPro" id="IPR029787">
    <property type="entry name" value="Nucleotide_cyclase"/>
</dbReference>
<dbReference type="Pfam" id="PF00563">
    <property type="entry name" value="EAL"/>
    <property type="match status" value="1"/>
</dbReference>